<accession>A0A0V0Z1E1</accession>
<keyword evidence="2" id="KW-1185">Reference proteome</keyword>
<gene>
    <name evidence="1" type="ORF">T03_5691</name>
</gene>
<protein>
    <submittedName>
        <fullName evidence="1">Uncharacterized protein</fullName>
    </submittedName>
</protein>
<comment type="caution">
    <text evidence="1">The sequence shown here is derived from an EMBL/GenBank/DDBJ whole genome shotgun (WGS) entry which is preliminary data.</text>
</comment>
<dbReference type="Proteomes" id="UP000054653">
    <property type="component" value="Unassembled WGS sequence"/>
</dbReference>
<organism evidence="1 2">
    <name type="scientific">Trichinella britovi</name>
    <name type="common">Parasitic roundworm</name>
    <dbReference type="NCBI Taxonomy" id="45882"/>
    <lineage>
        <taxon>Eukaryota</taxon>
        <taxon>Metazoa</taxon>
        <taxon>Ecdysozoa</taxon>
        <taxon>Nematoda</taxon>
        <taxon>Enoplea</taxon>
        <taxon>Dorylaimia</taxon>
        <taxon>Trichinellida</taxon>
        <taxon>Trichinellidae</taxon>
        <taxon>Trichinella</taxon>
    </lineage>
</organism>
<reference evidence="1 2" key="1">
    <citation type="submission" date="2015-01" db="EMBL/GenBank/DDBJ databases">
        <title>Evolution of Trichinella species and genotypes.</title>
        <authorList>
            <person name="Korhonen P.K."/>
            <person name="Edoardo P."/>
            <person name="Giuseppe L.R."/>
            <person name="Gasser R.B."/>
        </authorList>
    </citation>
    <scope>NUCLEOTIDE SEQUENCE [LARGE SCALE GENOMIC DNA]</scope>
    <source>
        <strain evidence="1">ISS120</strain>
    </source>
</reference>
<proteinExistence type="predicted"/>
<dbReference type="EMBL" id="JYDI01004494">
    <property type="protein sequence ID" value="KRY06391.1"/>
    <property type="molecule type" value="Genomic_DNA"/>
</dbReference>
<evidence type="ECO:0000313" key="1">
    <source>
        <dbReference type="EMBL" id="KRY06391.1"/>
    </source>
</evidence>
<name>A0A0V0Z1E1_TRIBR</name>
<sequence>MTNDMGHSFLIASQRGLENAMKTLSNSEFEAGFDYERTQIDIDLDL</sequence>
<dbReference type="AlphaFoldDB" id="A0A0V0Z1E1"/>
<evidence type="ECO:0000313" key="2">
    <source>
        <dbReference type="Proteomes" id="UP000054653"/>
    </source>
</evidence>